<dbReference type="PANTHER" id="PTHR36444:SF2">
    <property type="entry name" value="TRANSCRIPTIONAL REGULATOR PROTEIN YOBU-RELATED"/>
    <property type="match status" value="1"/>
</dbReference>
<dbReference type="InterPro" id="IPR053182">
    <property type="entry name" value="YobU-like_regulator"/>
</dbReference>
<dbReference type="Proteomes" id="UP000681870">
    <property type="component" value="Unassembled WGS sequence"/>
</dbReference>
<sequence length="131" mass="15348">MYLAVVKRVRTNNFNDDAMMEKISTMWKEASTVLENKDDIIYGLYSDYESDYKGDYTLTVAIESSEGDTTIKIPEANYERFAVDTSDENGIVKAWQEIWEREEKGELKRAYSFDFEKYYPNGQIEIYIAVQ</sequence>
<dbReference type="SUPFAM" id="SSF55136">
    <property type="entry name" value="Probable bacterial effector-binding domain"/>
    <property type="match status" value="1"/>
</dbReference>
<dbReference type="EMBL" id="JAGXBY010000006">
    <property type="protein sequence ID" value="MBS3681826.1"/>
    <property type="molecule type" value="Genomic_DNA"/>
</dbReference>
<name>A0ABS5MHL7_9BACI</name>
<dbReference type="InterPro" id="IPR029441">
    <property type="entry name" value="Cass2"/>
</dbReference>
<keyword evidence="3" id="KW-1185">Reference proteome</keyword>
<dbReference type="RefSeq" id="WP_211742494.1">
    <property type="nucleotide sequence ID" value="NZ_JAGXBY010000006.1"/>
</dbReference>
<evidence type="ECO:0000259" key="1">
    <source>
        <dbReference type="SMART" id="SM00871"/>
    </source>
</evidence>
<evidence type="ECO:0000313" key="2">
    <source>
        <dbReference type="EMBL" id="MBS3681826.1"/>
    </source>
</evidence>
<dbReference type="PANTHER" id="PTHR36444">
    <property type="entry name" value="TRANSCRIPTIONAL REGULATOR PROTEIN YOBU-RELATED"/>
    <property type="match status" value="1"/>
</dbReference>
<evidence type="ECO:0000313" key="3">
    <source>
        <dbReference type="Proteomes" id="UP000681870"/>
    </source>
</evidence>
<accession>A0ABS5MHL7</accession>
<dbReference type="InterPro" id="IPR011256">
    <property type="entry name" value="Reg_factor_effector_dom_sf"/>
</dbReference>
<protein>
    <submittedName>
        <fullName evidence="2">Effector binding domain-containing protein</fullName>
    </submittedName>
</protein>
<gene>
    <name evidence="2" type="ORF">KGF86_16660</name>
</gene>
<dbReference type="Pfam" id="PF14526">
    <property type="entry name" value="Cass2"/>
    <property type="match status" value="1"/>
</dbReference>
<dbReference type="InterPro" id="IPR010499">
    <property type="entry name" value="AraC_E-bd"/>
</dbReference>
<dbReference type="SMART" id="SM00871">
    <property type="entry name" value="AraC_E_bind"/>
    <property type="match status" value="1"/>
</dbReference>
<comment type="caution">
    <text evidence="2">The sequence shown here is derived from an EMBL/GenBank/DDBJ whole genome shotgun (WGS) entry which is preliminary data.</text>
</comment>
<reference evidence="2 3" key="1">
    <citation type="submission" date="2021-05" db="EMBL/GenBank/DDBJ databases">
        <title>Ornithinibacillus massiliensis sp. nov.</title>
        <authorList>
            <person name="Iwaza R."/>
            <person name="Lagier J.-C."/>
            <person name="Raoult D."/>
        </authorList>
    </citation>
    <scope>NUCLEOTIDE SEQUENCE [LARGE SCALE GENOMIC DNA]</scope>
    <source>
        <strain evidence="2 3">Marseille-P3601</strain>
    </source>
</reference>
<dbReference type="Gene3D" id="3.20.80.10">
    <property type="entry name" value="Regulatory factor, effector binding domain"/>
    <property type="match status" value="1"/>
</dbReference>
<organism evidence="2 3">
    <name type="scientific">Ornithinibacillus massiliensis</name>
    <dbReference type="NCBI Taxonomy" id="1944633"/>
    <lineage>
        <taxon>Bacteria</taxon>
        <taxon>Bacillati</taxon>
        <taxon>Bacillota</taxon>
        <taxon>Bacilli</taxon>
        <taxon>Bacillales</taxon>
        <taxon>Bacillaceae</taxon>
        <taxon>Ornithinibacillus</taxon>
    </lineage>
</organism>
<proteinExistence type="predicted"/>
<feature type="domain" description="AraC effector-binding" evidence="1">
    <location>
        <begin position="2"/>
        <end position="131"/>
    </location>
</feature>